<dbReference type="AlphaFoldDB" id="A0A0M2R577"/>
<name>A0A0M2R577_9PROT</name>
<evidence type="ECO:0000313" key="1">
    <source>
        <dbReference type="EMBL" id="KKJ76816.1"/>
    </source>
</evidence>
<dbReference type="NCBIfam" id="NF012211">
    <property type="entry name" value="tand_rpt_95"/>
    <property type="match status" value="2"/>
</dbReference>
<dbReference type="RefSeq" id="WP_046506976.1">
    <property type="nucleotide sequence ID" value="NZ_LANI01000015.1"/>
</dbReference>
<dbReference type="OrthoDB" id="9773411at2"/>
<dbReference type="InterPro" id="IPR013783">
    <property type="entry name" value="Ig-like_fold"/>
</dbReference>
<protein>
    <submittedName>
        <fullName evidence="1">Uncharacterized protein</fullName>
    </submittedName>
</protein>
<dbReference type="Gene3D" id="2.60.40.10">
    <property type="entry name" value="Immunoglobulins"/>
    <property type="match status" value="1"/>
</dbReference>
<keyword evidence="2" id="KW-1185">Reference proteome</keyword>
<feature type="non-terminal residue" evidence="1">
    <location>
        <position position="255"/>
    </location>
</feature>
<reference evidence="1 2" key="1">
    <citation type="submission" date="2015-03" db="EMBL/GenBank/DDBJ databases">
        <title>Genome sequence of Kiloniella sp. P1-1, isolated from the gut microflora of Pacific white shrimp, Penaeus vannamei.</title>
        <authorList>
            <person name="Shao Z."/>
            <person name="Wang L."/>
            <person name="Li X."/>
        </authorList>
    </citation>
    <scope>NUCLEOTIDE SEQUENCE [LARGE SCALE GENOMIC DNA]</scope>
    <source>
        <strain evidence="1 2">P1-1</strain>
    </source>
</reference>
<accession>A0A0M2R577</accession>
<dbReference type="InterPro" id="IPR010221">
    <property type="entry name" value="VCBS_dom"/>
</dbReference>
<evidence type="ECO:0000313" key="2">
    <source>
        <dbReference type="Proteomes" id="UP000034491"/>
    </source>
</evidence>
<dbReference type="NCBIfam" id="TIGR01965">
    <property type="entry name" value="VCBS_repeat"/>
    <property type="match status" value="2"/>
</dbReference>
<proteinExistence type="predicted"/>
<organism evidence="1 2">
    <name type="scientific">Kiloniella litopenaei</name>
    <dbReference type="NCBI Taxonomy" id="1549748"/>
    <lineage>
        <taxon>Bacteria</taxon>
        <taxon>Pseudomonadati</taxon>
        <taxon>Pseudomonadota</taxon>
        <taxon>Alphaproteobacteria</taxon>
        <taxon>Rhodospirillales</taxon>
        <taxon>Kiloniellaceae</taxon>
        <taxon>Kiloniella</taxon>
    </lineage>
</organism>
<feature type="non-terminal residue" evidence="1">
    <location>
        <position position="1"/>
    </location>
</feature>
<dbReference type="STRING" id="1549748.WH95_11020"/>
<dbReference type="Proteomes" id="UP000034491">
    <property type="component" value="Unassembled WGS sequence"/>
</dbReference>
<sequence length="255" mass="24685">VVITVSGSNDGPVAVAGVNTAVEDGGVVTGTLSASDVDGDALSFSLNTGPSEGSVVVNADGSYSFDPGSAFQDLGVGENRDVSFSYDVSDGNGGVATENVVITVSGSNDGPVAVSGVNTAVEDGGVVTGTLSASDIDGDTLSYSLNTGPSEGSVVVNADGSYSFDPGSAFQDLAVGETRDVSFSYDVSDGNGGVATENVVITVSGSNDGPVAVAGVNTAVEDGGVVTGTLSASDVDGDALSFSLNTGPSEGSVVV</sequence>
<comment type="caution">
    <text evidence="1">The sequence shown here is derived from an EMBL/GenBank/DDBJ whole genome shotgun (WGS) entry which is preliminary data.</text>
</comment>
<dbReference type="Pfam" id="PF17963">
    <property type="entry name" value="Big_9"/>
    <property type="match status" value="2"/>
</dbReference>
<gene>
    <name evidence="1" type="ORF">WH95_11020</name>
</gene>
<dbReference type="EMBL" id="LANI01000015">
    <property type="protein sequence ID" value="KKJ76816.1"/>
    <property type="molecule type" value="Genomic_DNA"/>
</dbReference>